<dbReference type="Proteomes" id="UP001064048">
    <property type="component" value="Chromosome 2"/>
</dbReference>
<protein>
    <submittedName>
        <fullName evidence="1">Uncharacterized protein</fullName>
    </submittedName>
</protein>
<dbReference type="EMBL" id="CM046102">
    <property type="protein sequence ID" value="KAI8440122.1"/>
    <property type="molecule type" value="Genomic_DNA"/>
</dbReference>
<evidence type="ECO:0000313" key="1">
    <source>
        <dbReference type="EMBL" id="KAI8440122.1"/>
    </source>
</evidence>
<accession>A0ACC0KUG6</accession>
<evidence type="ECO:0000313" key="2">
    <source>
        <dbReference type="Proteomes" id="UP001064048"/>
    </source>
</evidence>
<sequence length="90" mass="10316">MVYINEHGDKQLCTPPLNGLILPGVTRRSILELASQWEEFTVKEEIITMDQVITLNKQGRQSQPVFQRIKDTLLAIQYGHIEHPFTVVIS</sequence>
<reference evidence="1 2" key="1">
    <citation type="journal article" date="2022" name="Genome Biol. Evol.">
        <title>The Spruce Budworm Genome: Reconstructing the Evolutionary History of Antifreeze Proteins.</title>
        <authorList>
            <person name="Beliveau C."/>
            <person name="Gagne P."/>
            <person name="Picq S."/>
            <person name="Vernygora O."/>
            <person name="Keeling C.I."/>
            <person name="Pinkney K."/>
            <person name="Doucet D."/>
            <person name="Wen F."/>
            <person name="Johnston J.S."/>
            <person name="Maaroufi H."/>
            <person name="Boyle B."/>
            <person name="Laroche J."/>
            <person name="Dewar K."/>
            <person name="Juretic N."/>
            <person name="Blackburn G."/>
            <person name="Nisole A."/>
            <person name="Brunet B."/>
            <person name="Brandao M."/>
            <person name="Lumley L."/>
            <person name="Duan J."/>
            <person name="Quan G."/>
            <person name="Lucarotti C.J."/>
            <person name="Roe A.D."/>
            <person name="Sperling F.A.H."/>
            <person name="Levesque R.C."/>
            <person name="Cusson M."/>
        </authorList>
    </citation>
    <scope>NUCLEOTIDE SEQUENCE [LARGE SCALE GENOMIC DNA]</scope>
    <source>
        <strain evidence="1">Glfc:IPQL:Cfum</strain>
    </source>
</reference>
<name>A0ACC0KUG6_CHOFU</name>
<proteinExistence type="predicted"/>
<organism evidence="1 2">
    <name type="scientific">Choristoneura fumiferana</name>
    <name type="common">Spruce budworm moth</name>
    <name type="synonym">Archips fumiferana</name>
    <dbReference type="NCBI Taxonomy" id="7141"/>
    <lineage>
        <taxon>Eukaryota</taxon>
        <taxon>Metazoa</taxon>
        <taxon>Ecdysozoa</taxon>
        <taxon>Arthropoda</taxon>
        <taxon>Hexapoda</taxon>
        <taxon>Insecta</taxon>
        <taxon>Pterygota</taxon>
        <taxon>Neoptera</taxon>
        <taxon>Endopterygota</taxon>
        <taxon>Lepidoptera</taxon>
        <taxon>Glossata</taxon>
        <taxon>Ditrysia</taxon>
        <taxon>Tortricoidea</taxon>
        <taxon>Tortricidae</taxon>
        <taxon>Tortricinae</taxon>
        <taxon>Choristoneura</taxon>
    </lineage>
</organism>
<comment type="caution">
    <text evidence="1">The sequence shown here is derived from an EMBL/GenBank/DDBJ whole genome shotgun (WGS) entry which is preliminary data.</text>
</comment>
<gene>
    <name evidence="1" type="ORF">MSG28_001529</name>
</gene>
<keyword evidence="2" id="KW-1185">Reference proteome</keyword>